<name>A0A381XSJ4_9ZZZZ</name>
<organism evidence="1">
    <name type="scientific">marine metagenome</name>
    <dbReference type="NCBI Taxonomy" id="408172"/>
    <lineage>
        <taxon>unclassified sequences</taxon>
        <taxon>metagenomes</taxon>
        <taxon>ecological metagenomes</taxon>
    </lineage>
</organism>
<feature type="non-terminal residue" evidence="1">
    <location>
        <position position="1"/>
    </location>
</feature>
<dbReference type="SMART" id="SM00028">
    <property type="entry name" value="TPR"/>
    <property type="match status" value="2"/>
</dbReference>
<dbReference type="PROSITE" id="PS50005">
    <property type="entry name" value="TPR"/>
    <property type="match status" value="1"/>
</dbReference>
<proteinExistence type="predicted"/>
<dbReference type="SUPFAM" id="SSF48452">
    <property type="entry name" value="TPR-like"/>
    <property type="match status" value="1"/>
</dbReference>
<dbReference type="InterPro" id="IPR019734">
    <property type="entry name" value="TPR_rpt"/>
</dbReference>
<gene>
    <name evidence="1" type="ORF">METZ01_LOCUS120225</name>
</gene>
<protein>
    <submittedName>
        <fullName evidence="1">Uncharacterized protein</fullName>
    </submittedName>
</protein>
<dbReference type="Gene3D" id="1.25.40.10">
    <property type="entry name" value="Tetratricopeptide repeat domain"/>
    <property type="match status" value="1"/>
</dbReference>
<dbReference type="InterPro" id="IPR011990">
    <property type="entry name" value="TPR-like_helical_dom_sf"/>
</dbReference>
<dbReference type="AlphaFoldDB" id="A0A381XSJ4"/>
<sequence>VELKKIFESKEIKELRARVESMPGDPAAHFNLGAEYEKVGRTEEAIHEFEETLKGNANSAEAHYNLAVLYESINKGDKAILHILKAGNLFGNKNDQVKKVEARGLLRKYYRKFGVKPEDFSQNDLGI</sequence>
<dbReference type="EMBL" id="UINC01016122">
    <property type="protein sequence ID" value="SVA67371.1"/>
    <property type="molecule type" value="Genomic_DNA"/>
</dbReference>
<dbReference type="Pfam" id="PF14561">
    <property type="entry name" value="TPR_20"/>
    <property type="match status" value="1"/>
</dbReference>
<reference evidence="1" key="1">
    <citation type="submission" date="2018-05" db="EMBL/GenBank/DDBJ databases">
        <authorList>
            <person name="Lanie J.A."/>
            <person name="Ng W.-L."/>
            <person name="Kazmierczak K.M."/>
            <person name="Andrzejewski T.M."/>
            <person name="Davidsen T.M."/>
            <person name="Wayne K.J."/>
            <person name="Tettelin H."/>
            <person name="Glass J.I."/>
            <person name="Rusch D."/>
            <person name="Podicherti R."/>
            <person name="Tsui H.-C.T."/>
            <person name="Winkler M.E."/>
        </authorList>
    </citation>
    <scope>NUCLEOTIDE SEQUENCE</scope>
</reference>
<accession>A0A381XSJ4</accession>
<evidence type="ECO:0000313" key="1">
    <source>
        <dbReference type="EMBL" id="SVA67371.1"/>
    </source>
</evidence>